<dbReference type="RefSeq" id="WP_188983626.1">
    <property type="nucleotide sequence ID" value="NZ_BMPO01000005.1"/>
</dbReference>
<accession>A0A917UYY1</accession>
<gene>
    <name evidence="2" type="ORF">GCM10009304_25620</name>
</gene>
<reference evidence="2" key="2">
    <citation type="submission" date="2020-09" db="EMBL/GenBank/DDBJ databases">
        <authorList>
            <person name="Sun Q."/>
            <person name="Ohkuma M."/>
        </authorList>
    </citation>
    <scope>NUCLEOTIDE SEQUENCE</scope>
    <source>
        <strain evidence="2">JCM 30078</strain>
    </source>
</reference>
<dbReference type="InterPro" id="IPR001387">
    <property type="entry name" value="Cro/C1-type_HTH"/>
</dbReference>
<dbReference type="InterPro" id="IPR010982">
    <property type="entry name" value="Lambda_DNA-bd_dom_sf"/>
</dbReference>
<dbReference type="SMART" id="SM00530">
    <property type="entry name" value="HTH_XRE"/>
    <property type="match status" value="1"/>
</dbReference>
<sequence length="243" mass="27757">MKQAVQLVDALKKQLKAHGKTYADVARHVGLSEASIKRIFAENTLTLDRLEQICTLIDLDFVQLIHGMQSQDRQTRGLTEAQEQEIADDHLLLLVAVCVVNGYGLADILAQYQLSEAECLRKLVRLERLNLIELMPGNRIKLRIAPNFRWLPAGPIQRFFQAHVASDFFRSRFDREGEQLVVLNGLLSPTGNAQWQRKMQRLVTEFNDLCREEADLPLAERFGTTAVLAVRQWQSSVFKEFGR</sequence>
<evidence type="ECO:0000259" key="1">
    <source>
        <dbReference type="PROSITE" id="PS50943"/>
    </source>
</evidence>
<dbReference type="Gene3D" id="1.10.260.40">
    <property type="entry name" value="lambda repressor-like DNA-binding domains"/>
    <property type="match status" value="1"/>
</dbReference>
<keyword evidence="3" id="KW-1185">Reference proteome</keyword>
<organism evidence="2 3">
    <name type="scientific">Pseudomonas matsuisoli</name>
    <dbReference type="NCBI Taxonomy" id="1515666"/>
    <lineage>
        <taxon>Bacteria</taxon>
        <taxon>Pseudomonadati</taxon>
        <taxon>Pseudomonadota</taxon>
        <taxon>Gammaproteobacteria</taxon>
        <taxon>Pseudomonadales</taxon>
        <taxon>Pseudomonadaceae</taxon>
        <taxon>Pseudomonas</taxon>
    </lineage>
</organism>
<name>A0A917UYY1_9PSED</name>
<dbReference type="SUPFAM" id="SSF47413">
    <property type="entry name" value="lambda repressor-like DNA-binding domains"/>
    <property type="match status" value="1"/>
</dbReference>
<evidence type="ECO:0000313" key="3">
    <source>
        <dbReference type="Proteomes" id="UP000635983"/>
    </source>
</evidence>
<dbReference type="Pfam" id="PF13443">
    <property type="entry name" value="HTH_26"/>
    <property type="match status" value="1"/>
</dbReference>
<dbReference type="AlphaFoldDB" id="A0A917UYY1"/>
<comment type="caution">
    <text evidence="2">The sequence shown here is derived from an EMBL/GenBank/DDBJ whole genome shotgun (WGS) entry which is preliminary data.</text>
</comment>
<dbReference type="CDD" id="cd00093">
    <property type="entry name" value="HTH_XRE"/>
    <property type="match status" value="1"/>
</dbReference>
<protein>
    <submittedName>
        <fullName evidence="2">Transcriptional regulator</fullName>
    </submittedName>
</protein>
<dbReference type="PROSITE" id="PS50943">
    <property type="entry name" value="HTH_CROC1"/>
    <property type="match status" value="1"/>
</dbReference>
<proteinExistence type="predicted"/>
<evidence type="ECO:0000313" key="2">
    <source>
        <dbReference type="EMBL" id="GGJ98630.1"/>
    </source>
</evidence>
<dbReference type="EMBL" id="BMPO01000005">
    <property type="protein sequence ID" value="GGJ98630.1"/>
    <property type="molecule type" value="Genomic_DNA"/>
</dbReference>
<dbReference type="GO" id="GO:0003677">
    <property type="term" value="F:DNA binding"/>
    <property type="evidence" value="ECO:0007669"/>
    <property type="project" value="InterPro"/>
</dbReference>
<feature type="domain" description="HTH cro/C1-type" evidence="1">
    <location>
        <begin position="11"/>
        <end position="64"/>
    </location>
</feature>
<reference evidence="2" key="1">
    <citation type="journal article" date="2014" name="Int. J. Syst. Evol. Microbiol.">
        <title>Complete genome sequence of Corynebacterium casei LMG S-19264T (=DSM 44701T), isolated from a smear-ripened cheese.</title>
        <authorList>
            <consortium name="US DOE Joint Genome Institute (JGI-PGF)"/>
            <person name="Walter F."/>
            <person name="Albersmeier A."/>
            <person name="Kalinowski J."/>
            <person name="Ruckert C."/>
        </authorList>
    </citation>
    <scope>NUCLEOTIDE SEQUENCE</scope>
    <source>
        <strain evidence="2">JCM 30078</strain>
    </source>
</reference>
<dbReference type="Proteomes" id="UP000635983">
    <property type="component" value="Unassembled WGS sequence"/>
</dbReference>